<sequence>METGRQIQREKRRNQLLAGGNLVAGSRRWVIGRRVPPWSSLVLQFLSSSAAIDFGHWPGGSLDFTWSLVDLLIGGKRRKRKGEKKDGVGKGKMIGKADGGDRRLLASPVVVTGQQRRGGRIELWR</sequence>
<reference evidence="2 3" key="1">
    <citation type="journal article" date="2021" name="bioRxiv">
        <title>Chromosome-scale and haplotype-resolved genome assembly of a tetraploid potato cultivar.</title>
        <authorList>
            <person name="Sun H."/>
            <person name="Jiao W.-B."/>
            <person name="Krause K."/>
            <person name="Campoy J.A."/>
            <person name="Goel M."/>
            <person name="Folz-Donahue K."/>
            <person name="Kukat C."/>
            <person name="Huettel B."/>
            <person name="Schneeberger K."/>
        </authorList>
    </citation>
    <scope>NUCLEOTIDE SEQUENCE [LARGE SCALE GENOMIC DNA]</scope>
    <source>
        <strain evidence="2">SolTubOtavaFocal</strain>
        <tissue evidence="2">Leaves</tissue>
    </source>
</reference>
<accession>A0ABQ7UXB7</accession>
<dbReference type="EMBL" id="JAIVGD010000018">
    <property type="protein sequence ID" value="KAH0755798.1"/>
    <property type="molecule type" value="Genomic_DNA"/>
</dbReference>
<proteinExistence type="predicted"/>
<organism evidence="2 3">
    <name type="scientific">Solanum tuberosum</name>
    <name type="common">Potato</name>
    <dbReference type="NCBI Taxonomy" id="4113"/>
    <lineage>
        <taxon>Eukaryota</taxon>
        <taxon>Viridiplantae</taxon>
        <taxon>Streptophyta</taxon>
        <taxon>Embryophyta</taxon>
        <taxon>Tracheophyta</taxon>
        <taxon>Spermatophyta</taxon>
        <taxon>Magnoliopsida</taxon>
        <taxon>eudicotyledons</taxon>
        <taxon>Gunneridae</taxon>
        <taxon>Pentapetalae</taxon>
        <taxon>asterids</taxon>
        <taxon>lamiids</taxon>
        <taxon>Solanales</taxon>
        <taxon>Solanaceae</taxon>
        <taxon>Solanoideae</taxon>
        <taxon>Solaneae</taxon>
        <taxon>Solanum</taxon>
    </lineage>
</organism>
<evidence type="ECO:0000256" key="1">
    <source>
        <dbReference type="SAM" id="MobiDB-lite"/>
    </source>
</evidence>
<evidence type="ECO:0000313" key="3">
    <source>
        <dbReference type="Proteomes" id="UP000826656"/>
    </source>
</evidence>
<comment type="caution">
    <text evidence="2">The sequence shown here is derived from an EMBL/GenBank/DDBJ whole genome shotgun (WGS) entry which is preliminary data.</text>
</comment>
<gene>
    <name evidence="2" type="ORF">KY290_026068</name>
</gene>
<dbReference type="Proteomes" id="UP000826656">
    <property type="component" value="Unassembled WGS sequence"/>
</dbReference>
<keyword evidence="3" id="KW-1185">Reference proteome</keyword>
<evidence type="ECO:0000313" key="2">
    <source>
        <dbReference type="EMBL" id="KAH0755798.1"/>
    </source>
</evidence>
<feature type="region of interest" description="Disordered" evidence="1">
    <location>
        <begin position="78"/>
        <end position="100"/>
    </location>
</feature>
<name>A0ABQ7UXB7_SOLTU</name>
<protein>
    <submittedName>
        <fullName evidence="2">Uncharacterized protein</fullName>
    </submittedName>
</protein>